<dbReference type="EMBL" id="CP157743">
    <property type="protein sequence ID" value="XBS18876.1"/>
    <property type="molecule type" value="Genomic_DNA"/>
</dbReference>
<dbReference type="Proteomes" id="UP001225378">
    <property type="component" value="Chromosome"/>
</dbReference>
<dbReference type="AlphaFoldDB" id="A0AAU7NQD3"/>
<name>A0AAU7NQD3_9GAMM</name>
<dbReference type="InterPro" id="IPR027599">
    <property type="entry name" value="PqqD-rel_X"/>
</dbReference>
<dbReference type="NCBIfam" id="TIGR04353">
    <property type="entry name" value="PqqD_rel_X"/>
    <property type="match status" value="1"/>
</dbReference>
<dbReference type="Gene3D" id="1.10.10.1150">
    <property type="entry name" value="Coenzyme PQQ synthesis protein D (PqqD)"/>
    <property type="match status" value="1"/>
</dbReference>
<dbReference type="InterPro" id="IPR041881">
    <property type="entry name" value="PqqD_sf"/>
</dbReference>
<organism evidence="1 2">
    <name type="scientific">Methylomarinum roseum</name>
    <dbReference type="NCBI Taxonomy" id="3067653"/>
    <lineage>
        <taxon>Bacteria</taxon>
        <taxon>Pseudomonadati</taxon>
        <taxon>Pseudomonadota</taxon>
        <taxon>Gammaproteobacteria</taxon>
        <taxon>Methylococcales</taxon>
        <taxon>Methylococcaceae</taxon>
        <taxon>Methylomarinum</taxon>
    </lineage>
</organism>
<protein>
    <submittedName>
        <fullName evidence="1">HPr-rel-A system PqqD family peptide chaperone</fullName>
    </submittedName>
</protein>
<sequence length="98" mass="11181">MLDDRVWTVSCNSPIYSEKWADFFIIYHSSSGATHQLNGFAGEILTLIQKHPVTLKALLKEIEKIFDVEKYAEVELEVEKVLNDFHELGLIESVGREG</sequence>
<reference evidence="1 2" key="1">
    <citation type="journal article" date="2024" name="Microbiology">
        <title>Methylomarinum rosea sp. nov., a novel halophilic methanotrophic bacterium from the hypersaline Lake Elton.</title>
        <authorList>
            <person name="Suleimanov R.Z."/>
            <person name="Oshkin I.Y."/>
            <person name="Danilova O.V."/>
            <person name="Suzina N.E."/>
            <person name="Dedysh S.N."/>
        </authorList>
    </citation>
    <scope>NUCLEOTIDE SEQUENCE [LARGE SCALE GENOMIC DNA]</scope>
    <source>
        <strain evidence="1 2">Ch1-1</strain>
    </source>
</reference>
<dbReference type="KEGG" id="mech:Q9L42_010860"/>
<evidence type="ECO:0000313" key="2">
    <source>
        <dbReference type="Proteomes" id="UP001225378"/>
    </source>
</evidence>
<dbReference type="InterPro" id="IPR008792">
    <property type="entry name" value="PQQD"/>
</dbReference>
<gene>
    <name evidence="1" type="ORF">Q9L42_010860</name>
</gene>
<evidence type="ECO:0000313" key="1">
    <source>
        <dbReference type="EMBL" id="XBS18876.1"/>
    </source>
</evidence>
<proteinExistence type="predicted"/>
<dbReference type="RefSeq" id="WP_305908397.1">
    <property type="nucleotide sequence ID" value="NZ_CP157743.1"/>
</dbReference>
<accession>A0AAU7NQD3</accession>
<dbReference type="Pfam" id="PF05402">
    <property type="entry name" value="PqqD"/>
    <property type="match status" value="1"/>
</dbReference>
<keyword evidence="2" id="KW-1185">Reference proteome</keyword>